<accession>A0ABN7XTT0</accession>
<evidence type="ECO:0000313" key="2">
    <source>
        <dbReference type="Proteomes" id="UP000789901"/>
    </source>
</evidence>
<proteinExistence type="predicted"/>
<organism evidence="1 2">
    <name type="scientific">Gigaspora margarita</name>
    <dbReference type="NCBI Taxonomy" id="4874"/>
    <lineage>
        <taxon>Eukaryota</taxon>
        <taxon>Fungi</taxon>
        <taxon>Fungi incertae sedis</taxon>
        <taxon>Mucoromycota</taxon>
        <taxon>Glomeromycotina</taxon>
        <taxon>Glomeromycetes</taxon>
        <taxon>Diversisporales</taxon>
        <taxon>Gigasporaceae</taxon>
        <taxon>Gigaspora</taxon>
    </lineage>
</organism>
<comment type="caution">
    <text evidence="1">The sequence shown here is derived from an EMBL/GenBank/DDBJ whole genome shotgun (WGS) entry which is preliminary data.</text>
</comment>
<reference evidence="1 2" key="1">
    <citation type="submission" date="2021-06" db="EMBL/GenBank/DDBJ databases">
        <authorList>
            <person name="Kallberg Y."/>
            <person name="Tangrot J."/>
            <person name="Rosling A."/>
        </authorList>
    </citation>
    <scope>NUCLEOTIDE SEQUENCE [LARGE SCALE GENOMIC DNA]</scope>
    <source>
        <strain evidence="1 2">120-4 pot B 10/14</strain>
    </source>
</reference>
<sequence>FQNIREQLTNAARSQLCSQYGLQLSPGPLDPILHDHHQHTPQDVYHAIAARFLDCTCLILTSQGENNLIKHWKYFKVLAKWSRLPNPISHRHSFMMSDVLRILMIFPFILNRFLKINDIKSSFLEEAKIRLNFFCQSDVVNYLIRAWVISAKVSKK</sequence>
<dbReference type="EMBL" id="CAJVQB010169499">
    <property type="protein sequence ID" value="CAG8857324.1"/>
    <property type="molecule type" value="Genomic_DNA"/>
</dbReference>
<feature type="non-terminal residue" evidence="1">
    <location>
        <position position="1"/>
    </location>
</feature>
<gene>
    <name evidence="1" type="ORF">GMARGA_LOCUS46145</name>
</gene>
<evidence type="ECO:0000313" key="1">
    <source>
        <dbReference type="EMBL" id="CAG8857324.1"/>
    </source>
</evidence>
<protein>
    <submittedName>
        <fullName evidence="1">14855_t:CDS:1</fullName>
    </submittedName>
</protein>
<name>A0ABN7XTT0_GIGMA</name>
<keyword evidence="2" id="KW-1185">Reference proteome</keyword>
<feature type="non-terminal residue" evidence="1">
    <location>
        <position position="156"/>
    </location>
</feature>
<dbReference type="Proteomes" id="UP000789901">
    <property type="component" value="Unassembled WGS sequence"/>
</dbReference>